<dbReference type="SUPFAM" id="SSF51161">
    <property type="entry name" value="Trimeric LpxA-like enzymes"/>
    <property type="match status" value="1"/>
</dbReference>
<dbReference type="InterPro" id="IPR001451">
    <property type="entry name" value="Hexapep"/>
</dbReference>
<dbReference type="PANTHER" id="PTHR42811">
    <property type="entry name" value="SERINE ACETYLTRANSFERASE"/>
    <property type="match status" value="1"/>
</dbReference>
<dbReference type="STRING" id="1123308.GCA_000380085_00217"/>
<feature type="transmembrane region" description="Helical" evidence="1">
    <location>
        <begin position="33"/>
        <end position="56"/>
    </location>
</feature>
<dbReference type="OrthoDB" id="9812571at2"/>
<dbReference type="KEGG" id="smen:SAMEA4412692_0876"/>
<dbReference type="EC" id="2.3.1.30" evidence="2"/>
<dbReference type="Gene3D" id="2.160.10.10">
    <property type="entry name" value="Hexapeptide repeat proteins"/>
    <property type="match status" value="1"/>
</dbReference>
<keyword evidence="1" id="KW-0812">Transmembrane</keyword>
<dbReference type="InterPro" id="IPR011004">
    <property type="entry name" value="Trimer_LpxA-like_sf"/>
</dbReference>
<evidence type="ECO:0000313" key="2">
    <source>
        <dbReference type="EMBL" id="SNU88051.1"/>
    </source>
</evidence>
<reference evidence="2 3" key="1">
    <citation type="submission" date="2017-06" db="EMBL/GenBank/DDBJ databases">
        <authorList>
            <consortium name="Pathogen Informatics"/>
        </authorList>
    </citation>
    <scope>NUCLEOTIDE SEQUENCE [LARGE SCALE GENOMIC DNA]</scope>
    <source>
        <strain evidence="2 3">NCTC13788</strain>
    </source>
</reference>
<keyword evidence="1" id="KW-0472">Membrane</keyword>
<dbReference type="Pfam" id="PF00132">
    <property type="entry name" value="Hexapep"/>
    <property type="match status" value="1"/>
</dbReference>
<keyword evidence="2" id="KW-0808">Transferase</keyword>
<proteinExistence type="predicted"/>
<evidence type="ECO:0000313" key="3">
    <source>
        <dbReference type="Proteomes" id="UP000215185"/>
    </source>
</evidence>
<name>A0A239SRE3_9STRE</name>
<dbReference type="AlphaFoldDB" id="A0A239SRE3"/>
<gene>
    <name evidence="2" type="primary">eps4</name>
    <name evidence="2" type="ORF">SAMEA4412692_00876</name>
</gene>
<organism evidence="2 3">
    <name type="scientific">Streptococcus merionis</name>
    <dbReference type="NCBI Taxonomy" id="400065"/>
    <lineage>
        <taxon>Bacteria</taxon>
        <taxon>Bacillati</taxon>
        <taxon>Bacillota</taxon>
        <taxon>Bacilli</taxon>
        <taxon>Lactobacillales</taxon>
        <taxon>Streptococcaceae</taxon>
        <taxon>Streptococcus</taxon>
    </lineage>
</organism>
<dbReference type="EMBL" id="LT906439">
    <property type="protein sequence ID" value="SNU88051.1"/>
    <property type="molecule type" value="Genomic_DNA"/>
</dbReference>
<sequence>MLIQDLKVNHHFWSWILLIIFRYGQFIDRLPLFSIIKFLLLIPYFLGDLIVIEGLLHCHFPRTIKIEPGISLFHPYGIMINRNTIIGSGVIIRNDVTIGVKHQGEPTFAIIESGVDIGAGAKILGSVRIGHSCKIGANAVVLKSFEEGSVIAGVPAQKIRSYS</sequence>
<evidence type="ECO:0000256" key="1">
    <source>
        <dbReference type="SAM" id="Phobius"/>
    </source>
</evidence>
<dbReference type="Proteomes" id="UP000215185">
    <property type="component" value="Chromosome 1"/>
</dbReference>
<accession>A0A239SRE3</accession>
<keyword evidence="2" id="KW-0012">Acyltransferase</keyword>
<protein>
    <submittedName>
        <fullName evidence="2">Exopolysaccharide biosynthesis protein</fullName>
        <ecNumber evidence="2">2.3.1.30</ecNumber>
    </submittedName>
</protein>
<keyword evidence="3" id="KW-1185">Reference proteome</keyword>
<keyword evidence="1" id="KW-1133">Transmembrane helix</keyword>
<dbReference type="GO" id="GO:0009001">
    <property type="term" value="F:serine O-acetyltransferase activity"/>
    <property type="evidence" value="ECO:0007669"/>
    <property type="project" value="UniProtKB-EC"/>
</dbReference>
<dbReference type="RefSeq" id="WP_018372778.1">
    <property type="nucleotide sequence ID" value="NZ_LT906439.1"/>
</dbReference>